<evidence type="ECO:0000313" key="1">
    <source>
        <dbReference type="EnsemblMetazoa" id="G18434.2:cds"/>
    </source>
</evidence>
<dbReference type="PANTHER" id="PTHR22605:SF16">
    <property type="entry name" value="E3 UBIQUITIN-PROTEIN LIGASE RNF213"/>
    <property type="match status" value="1"/>
</dbReference>
<dbReference type="AlphaFoldDB" id="A0A8W8JDG8"/>
<reference evidence="1" key="1">
    <citation type="submission" date="2022-08" db="UniProtKB">
        <authorList>
            <consortium name="EnsemblMetazoa"/>
        </authorList>
    </citation>
    <scope>IDENTIFICATION</scope>
    <source>
        <strain evidence="1">05x7-T-G4-1.051#20</strain>
    </source>
</reference>
<dbReference type="GO" id="GO:0004842">
    <property type="term" value="F:ubiquitin-protein transferase activity"/>
    <property type="evidence" value="ECO:0007669"/>
    <property type="project" value="InterPro"/>
</dbReference>
<evidence type="ECO:0000313" key="2">
    <source>
        <dbReference type="Proteomes" id="UP000005408"/>
    </source>
</evidence>
<name>A0A8W8JDG8_MAGGI</name>
<dbReference type="InterPro" id="IPR031248">
    <property type="entry name" value="RNF213"/>
</dbReference>
<organism evidence="1 2">
    <name type="scientific">Magallana gigas</name>
    <name type="common">Pacific oyster</name>
    <name type="synonym">Crassostrea gigas</name>
    <dbReference type="NCBI Taxonomy" id="29159"/>
    <lineage>
        <taxon>Eukaryota</taxon>
        <taxon>Metazoa</taxon>
        <taxon>Spiralia</taxon>
        <taxon>Lophotrochozoa</taxon>
        <taxon>Mollusca</taxon>
        <taxon>Bivalvia</taxon>
        <taxon>Autobranchia</taxon>
        <taxon>Pteriomorphia</taxon>
        <taxon>Ostreida</taxon>
        <taxon>Ostreoidea</taxon>
        <taxon>Ostreidae</taxon>
        <taxon>Magallana</taxon>
    </lineage>
</organism>
<accession>A0A8W8JDG8</accession>
<sequence length="200" mass="22985">QIAEEFADLPELYVTIGNIDVVVNFLLSVHASGEVLLNSFMVETLQMKTLPSSKASQCCKLSHVQSLWFLLFHEKTKRLHYSEKEAFDSMNSSIQESLPENSVLELDSYLNELSMEKLEILLEQLMECIIFSLNCGEGDIVSFQYSLSESLMVHLENPVYREVDLKTFGREDVEKIPDSILTLHAVEVWKKIHRTVRSRK</sequence>
<dbReference type="GO" id="GO:0016887">
    <property type="term" value="F:ATP hydrolysis activity"/>
    <property type="evidence" value="ECO:0007669"/>
    <property type="project" value="InterPro"/>
</dbReference>
<dbReference type="EnsemblMetazoa" id="G18434.2">
    <property type="protein sequence ID" value="G18434.2:cds"/>
    <property type="gene ID" value="G18434"/>
</dbReference>
<dbReference type="PANTHER" id="PTHR22605">
    <property type="entry name" value="RZ-TYPE DOMAIN-CONTAINING PROTEIN"/>
    <property type="match status" value="1"/>
</dbReference>
<dbReference type="Proteomes" id="UP000005408">
    <property type="component" value="Unassembled WGS sequence"/>
</dbReference>
<keyword evidence="2" id="KW-1185">Reference proteome</keyword>
<proteinExistence type="predicted"/>
<protein>
    <submittedName>
        <fullName evidence="1">Uncharacterized protein</fullName>
    </submittedName>
</protein>